<proteinExistence type="predicted"/>
<reference evidence="1 2" key="1">
    <citation type="submission" date="2019-07" db="EMBL/GenBank/DDBJ databases">
        <title>Lysobacter weifangensis sp. nov., isolated from bensulfuron-methyl contaminated farmland soil.</title>
        <authorList>
            <person name="Zhao H."/>
        </authorList>
    </citation>
    <scope>NUCLEOTIDE SEQUENCE [LARGE SCALE GENOMIC DNA]</scope>
    <source>
        <strain evidence="1 2">CC-Bw-6</strain>
    </source>
</reference>
<protein>
    <submittedName>
        <fullName evidence="1">Protein tonB</fullName>
    </submittedName>
</protein>
<accession>A0A516V6U1</accession>
<dbReference type="EMBL" id="CP041742">
    <property type="protein sequence ID" value="QDQ74223.1"/>
    <property type="molecule type" value="Genomic_DNA"/>
</dbReference>
<name>A0A516V6U1_9GAMM</name>
<evidence type="ECO:0000313" key="2">
    <source>
        <dbReference type="Proteomes" id="UP000315891"/>
    </source>
</evidence>
<sequence>MTAFGIRVAAAVALLAVFFAVDASSPQALRKQMELSMVVTGLIDIDADGRVAHYALDKPEKLPSEIVQLVSMKLPNWKFATKTIDGKPVGAHAKVALRFVASPKGGGDYDIGIRTASFFDDADKENRISVGKRTSIGTLVTALMMSGATGDVYIALKIGPDGRVMDGIVEQVNLTATGTDAQMAHARKLLGERSLAVLRDWTFIVPASGEGASKPYWSGVMPLVFRMRNGQPEDGNYGKWHAYLPGPRANIPWRNPEDEKNAGGIDALPAGLFSLDGVGPKLLTPLMQG</sequence>
<evidence type="ECO:0000313" key="1">
    <source>
        <dbReference type="EMBL" id="QDQ74223.1"/>
    </source>
</evidence>
<organism evidence="1 2">
    <name type="scientific">Pseudoluteimonas lycopersici</name>
    <dbReference type="NCBI Taxonomy" id="1324796"/>
    <lineage>
        <taxon>Bacteria</taxon>
        <taxon>Pseudomonadati</taxon>
        <taxon>Pseudomonadota</taxon>
        <taxon>Gammaproteobacteria</taxon>
        <taxon>Lysobacterales</taxon>
        <taxon>Lysobacteraceae</taxon>
        <taxon>Pseudoluteimonas</taxon>
    </lineage>
</organism>
<dbReference type="OrthoDB" id="5982524at2"/>
<dbReference type="Proteomes" id="UP000315891">
    <property type="component" value="Chromosome"/>
</dbReference>
<keyword evidence="2" id="KW-1185">Reference proteome</keyword>
<gene>
    <name evidence="1" type="ORF">FNZ56_10185</name>
</gene>
<dbReference type="AlphaFoldDB" id="A0A516V6U1"/>
<dbReference type="RefSeq" id="WP_143879732.1">
    <property type="nucleotide sequence ID" value="NZ_BAABLZ010000001.1"/>
</dbReference>